<accession>A0A7Y9DQQ9</accession>
<name>A0A7Y9DQQ9_9ACTN</name>
<dbReference type="Proteomes" id="UP000521922">
    <property type="component" value="Unassembled WGS sequence"/>
</dbReference>
<evidence type="ECO:0000313" key="5">
    <source>
        <dbReference type="Proteomes" id="UP000521922"/>
    </source>
</evidence>
<dbReference type="PANTHER" id="PTHR24320">
    <property type="entry name" value="RETINOL DEHYDROGENASE"/>
    <property type="match status" value="1"/>
</dbReference>
<proteinExistence type="inferred from homology"/>
<dbReference type="PRINTS" id="PR00081">
    <property type="entry name" value="GDHRDH"/>
</dbReference>
<keyword evidence="2" id="KW-0560">Oxidoreductase</keyword>
<gene>
    <name evidence="4" type="ORF">BJ968_004336</name>
</gene>
<dbReference type="PANTHER" id="PTHR24320:SF148">
    <property type="entry name" value="NAD(P)-BINDING ROSSMANN-FOLD SUPERFAMILY PROTEIN"/>
    <property type="match status" value="1"/>
</dbReference>
<evidence type="ECO:0000313" key="4">
    <source>
        <dbReference type="EMBL" id="NYD24796.1"/>
    </source>
</evidence>
<dbReference type="EMBL" id="JACCBB010000001">
    <property type="protein sequence ID" value="NYD24796.1"/>
    <property type="molecule type" value="Genomic_DNA"/>
</dbReference>
<dbReference type="GO" id="GO:0016491">
    <property type="term" value="F:oxidoreductase activity"/>
    <property type="evidence" value="ECO:0007669"/>
    <property type="project" value="UniProtKB-KW"/>
</dbReference>
<organism evidence="4 5">
    <name type="scientific">Kineococcus aurantiacus</name>
    <dbReference type="NCBI Taxonomy" id="37633"/>
    <lineage>
        <taxon>Bacteria</taxon>
        <taxon>Bacillati</taxon>
        <taxon>Actinomycetota</taxon>
        <taxon>Actinomycetes</taxon>
        <taxon>Kineosporiales</taxon>
        <taxon>Kineosporiaceae</taxon>
        <taxon>Kineococcus</taxon>
    </lineage>
</organism>
<dbReference type="InterPro" id="IPR002347">
    <property type="entry name" value="SDR_fam"/>
</dbReference>
<dbReference type="Pfam" id="PF00106">
    <property type="entry name" value="adh_short"/>
    <property type="match status" value="1"/>
</dbReference>
<keyword evidence="5" id="KW-1185">Reference proteome</keyword>
<dbReference type="Gene3D" id="3.40.50.720">
    <property type="entry name" value="NAD(P)-binding Rossmann-like Domain"/>
    <property type="match status" value="1"/>
</dbReference>
<dbReference type="AlphaFoldDB" id="A0A7Y9DQQ9"/>
<evidence type="ECO:0000256" key="3">
    <source>
        <dbReference type="RuleBase" id="RU000363"/>
    </source>
</evidence>
<protein>
    <submittedName>
        <fullName evidence="4">NAD(P)-dependent dehydrogenase (Short-subunit alcohol dehydrogenase family)</fullName>
    </submittedName>
</protein>
<sequence length="288" mass="30221">MPTYTAALVPDLTSRTAIVTGGGGGIGAATAEVLAARGARVVLAVRDTDKGARAARAMGGRVEVRPLDLASLDSVRAFAARWDEPVDLLVNNAGTSVRERRLTADGFELQFGTNHLGPFALTNLLLRHVTGRVVSVSSQAERMGRLDFDDLNSERRPYRESRAYAASKLANLLFTAELQRRLTAAGSTVTAVAAHPGYVATGMTAGDGGAVSRLAVRFLAQSPAQGALPVLYAATGDVPGGAFTGPERAMHMRAGAQRIGRSRQAADPELARRLWAVSEELTGVGFGL</sequence>
<comment type="caution">
    <text evidence="4">The sequence shown here is derived from an EMBL/GenBank/DDBJ whole genome shotgun (WGS) entry which is preliminary data.</text>
</comment>
<dbReference type="SUPFAM" id="SSF51735">
    <property type="entry name" value="NAD(P)-binding Rossmann-fold domains"/>
    <property type="match status" value="1"/>
</dbReference>
<dbReference type="PRINTS" id="PR00080">
    <property type="entry name" value="SDRFAMILY"/>
</dbReference>
<dbReference type="InterPro" id="IPR036291">
    <property type="entry name" value="NAD(P)-bd_dom_sf"/>
</dbReference>
<dbReference type="RefSeq" id="WP_179755432.1">
    <property type="nucleotide sequence ID" value="NZ_BAAAGN010000015.1"/>
</dbReference>
<evidence type="ECO:0000256" key="1">
    <source>
        <dbReference type="ARBA" id="ARBA00006484"/>
    </source>
</evidence>
<reference evidence="4 5" key="1">
    <citation type="submission" date="2020-07" db="EMBL/GenBank/DDBJ databases">
        <title>Sequencing the genomes of 1000 actinobacteria strains.</title>
        <authorList>
            <person name="Klenk H.-P."/>
        </authorList>
    </citation>
    <scope>NUCLEOTIDE SEQUENCE [LARGE SCALE GENOMIC DNA]</scope>
    <source>
        <strain evidence="4 5">DSM 7487</strain>
    </source>
</reference>
<evidence type="ECO:0000256" key="2">
    <source>
        <dbReference type="ARBA" id="ARBA00023002"/>
    </source>
</evidence>
<comment type="similarity">
    <text evidence="1 3">Belongs to the short-chain dehydrogenases/reductases (SDR) family.</text>
</comment>
<dbReference type="NCBIfam" id="NF004846">
    <property type="entry name" value="PRK06197.1"/>
    <property type="match status" value="1"/>
</dbReference>